<reference evidence="1 2" key="1">
    <citation type="submission" date="2018-11" db="EMBL/GenBank/DDBJ databases">
        <title>Genome assembly of Steccherinum ochraceum LE-BIN_3174, the white-rot fungus of the Steccherinaceae family (The Residual Polyporoid clade, Polyporales, Basidiomycota).</title>
        <authorList>
            <person name="Fedorova T.V."/>
            <person name="Glazunova O.A."/>
            <person name="Landesman E.O."/>
            <person name="Moiseenko K.V."/>
            <person name="Psurtseva N.V."/>
            <person name="Savinova O.S."/>
            <person name="Shakhova N.V."/>
            <person name="Tyazhelova T.V."/>
            <person name="Vasina D.V."/>
        </authorList>
    </citation>
    <scope>NUCLEOTIDE SEQUENCE [LARGE SCALE GENOMIC DNA]</scope>
    <source>
        <strain evidence="1 2">LE-BIN_3174</strain>
    </source>
</reference>
<dbReference type="Proteomes" id="UP000292702">
    <property type="component" value="Unassembled WGS sequence"/>
</dbReference>
<evidence type="ECO:0000313" key="1">
    <source>
        <dbReference type="EMBL" id="TCD61449.1"/>
    </source>
</evidence>
<sequence>MFNNLAPELKIAIAHHVRRPVTNGFRPGERPQADVRSLSLTSKAWSTAAQVALFQRVEVKSAIQIQKFRKTLETFPSLVDYVAEVHFGDQSHVSQDLEVLDLEDIVEITALLPNLSEVGIHNFYVKDLPEDSEPSSASVIATRRQINVLEMTTILIPPNVLTILLRHLSTCSLRMSAMHILVDDSEVDADSAMAWAADTVSWSTVRRLVIDELTADLWDGLDDTLHEVSILEPFMHGTLESLRMPKCPLVQADETQGLTALAAILKDGVGINLRELELNLCRPDDYFGVSDTEDAGSDVFGPISRSMTPITLKTCCPRLTSLIISVPLFGGVDPCSTEKLPEWRYALRLITSSNLASLTRITIYVTCRLSQLKNVDFAVSDTLLGALNWTHLDEVLSRYPNLEPVEFRGRFGSECGFRSQTRNPAPEATIPRSFRLDSYLEEKMPALATRGILYVGPFTDPYEGMLYEEYWADYSQMLHDTYGSDDEDGTIE</sequence>
<proteinExistence type="predicted"/>
<dbReference type="AlphaFoldDB" id="A0A4R0RB31"/>
<comment type="caution">
    <text evidence="1">The sequence shown here is derived from an EMBL/GenBank/DDBJ whole genome shotgun (WGS) entry which is preliminary data.</text>
</comment>
<gene>
    <name evidence="1" type="ORF">EIP91_008428</name>
</gene>
<evidence type="ECO:0008006" key="3">
    <source>
        <dbReference type="Google" id="ProtNLM"/>
    </source>
</evidence>
<name>A0A4R0RB31_9APHY</name>
<evidence type="ECO:0000313" key="2">
    <source>
        <dbReference type="Proteomes" id="UP000292702"/>
    </source>
</evidence>
<protein>
    <recommendedName>
        <fullName evidence="3">F-box domain-containing protein</fullName>
    </recommendedName>
</protein>
<accession>A0A4R0RB31</accession>
<organism evidence="1 2">
    <name type="scientific">Steccherinum ochraceum</name>
    <dbReference type="NCBI Taxonomy" id="92696"/>
    <lineage>
        <taxon>Eukaryota</taxon>
        <taxon>Fungi</taxon>
        <taxon>Dikarya</taxon>
        <taxon>Basidiomycota</taxon>
        <taxon>Agaricomycotina</taxon>
        <taxon>Agaricomycetes</taxon>
        <taxon>Polyporales</taxon>
        <taxon>Steccherinaceae</taxon>
        <taxon>Steccherinum</taxon>
    </lineage>
</organism>
<dbReference type="EMBL" id="RWJN01000466">
    <property type="protein sequence ID" value="TCD61449.1"/>
    <property type="molecule type" value="Genomic_DNA"/>
</dbReference>
<keyword evidence="2" id="KW-1185">Reference proteome</keyword>